<dbReference type="Pfam" id="PF08706">
    <property type="entry name" value="D5_N"/>
    <property type="match status" value="1"/>
</dbReference>
<dbReference type="SMART" id="SM00943">
    <property type="entry name" value="Prim-Pol"/>
    <property type="match status" value="1"/>
</dbReference>
<evidence type="ECO:0000259" key="4">
    <source>
        <dbReference type="PROSITE" id="PS51206"/>
    </source>
</evidence>
<evidence type="ECO:0000313" key="6">
    <source>
        <dbReference type="Proteomes" id="UP001575622"/>
    </source>
</evidence>
<dbReference type="InterPro" id="IPR006500">
    <property type="entry name" value="Helicase_put_C_phage/plasmid"/>
</dbReference>
<dbReference type="Proteomes" id="UP001575622">
    <property type="component" value="Unassembled WGS sequence"/>
</dbReference>
<dbReference type="RefSeq" id="WP_373948649.1">
    <property type="nucleotide sequence ID" value="NZ_JBHDLN010000001.1"/>
</dbReference>
<evidence type="ECO:0000256" key="1">
    <source>
        <dbReference type="ARBA" id="ARBA00022741"/>
    </source>
</evidence>
<accession>A0ABV4UT36</accession>
<reference evidence="5 6" key="1">
    <citation type="submission" date="2024-09" db="EMBL/GenBank/DDBJ databases">
        <authorList>
            <person name="Makale K.P.P."/>
            <person name="Makhzoum A."/>
            <person name="Rantong G."/>
            <person name="Rahube T.O."/>
        </authorList>
    </citation>
    <scope>NUCLEOTIDE SEQUENCE [LARGE SCALE GENOMIC DNA]</scope>
    <source>
        <strain evidence="5 6">KM_D13</strain>
    </source>
</reference>
<dbReference type="Pfam" id="PF19263">
    <property type="entry name" value="DUF5906"/>
    <property type="match status" value="1"/>
</dbReference>
<dbReference type="InterPro" id="IPR015330">
    <property type="entry name" value="DNA_primase/pol_bifunc_N"/>
</dbReference>
<dbReference type="Pfam" id="PF08708">
    <property type="entry name" value="PriCT_1"/>
    <property type="match status" value="1"/>
</dbReference>
<dbReference type="InterPro" id="IPR027417">
    <property type="entry name" value="P-loop_NTPase"/>
</dbReference>
<dbReference type="PANTHER" id="PTHR35372:SF2">
    <property type="entry name" value="SF3 HELICASE DOMAIN-CONTAINING PROTEIN"/>
    <property type="match status" value="1"/>
</dbReference>
<dbReference type="Pfam" id="PF09250">
    <property type="entry name" value="Prim-Pol"/>
    <property type="match status" value="1"/>
</dbReference>
<dbReference type="SUPFAM" id="SSF52540">
    <property type="entry name" value="P-loop containing nucleoside triphosphate hydrolases"/>
    <property type="match status" value="1"/>
</dbReference>
<organism evidence="5 6">
    <name type="scientific">Paenibacillus oleatilyticus</name>
    <dbReference type="NCBI Taxonomy" id="2594886"/>
    <lineage>
        <taxon>Bacteria</taxon>
        <taxon>Bacillati</taxon>
        <taxon>Bacillota</taxon>
        <taxon>Bacilli</taxon>
        <taxon>Bacillales</taxon>
        <taxon>Paenibacillaceae</taxon>
        <taxon>Paenibacillus</taxon>
    </lineage>
</organism>
<keyword evidence="2" id="KW-0378">Hydrolase</keyword>
<keyword evidence="1" id="KW-0547">Nucleotide-binding</keyword>
<evidence type="ECO:0000256" key="3">
    <source>
        <dbReference type="ARBA" id="ARBA00022840"/>
    </source>
</evidence>
<dbReference type="NCBIfam" id="TIGR01613">
    <property type="entry name" value="primase_Cterm"/>
    <property type="match status" value="1"/>
</dbReference>
<feature type="domain" description="SF3 helicase" evidence="4">
    <location>
        <begin position="432"/>
        <end position="592"/>
    </location>
</feature>
<evidence type="ECO:0000256" key="2">
    <source>
        <dbReference type="ARBA" id="ARBA00022801"/>
    </source>
</evidence>
<keyword evidence="6" id="KW-1185">Reference proteome</keyword>
<dbReference type="InterPro" id="IPR051620">
    <property type="entry name" value="ORF904-like_C"/>
</dbReference>
<dbReference type="InterPro" id="IPR014820">
    <property type="entry name" value="PriCT_1"/>
</dbReference>
<dbReference type="InterPro" id="IPR014015">
    <property type="entry name" value="Helicase_SF3_DNA-vir"/>
</dbReference>
<dbReference type="PANTHER" id="PTHR35372">
    <property type="entry name" value="ATP BINDING PROTEIN-RELATED"/>
    <property type="match status" value="1"/>
</dbReference>
<dbReference type="PROSITE" id="PS51206">
    <property type="entry name" value="SF3_HELICASE_1"/>
    <property type="match status" value="1"/>
</dbReference>
<proteinExistence type="predicted"/>
<comment type="caution">
    <text evidence="5">The sequence shown here is derived from an EMBL/GenBank/DDBJ whole genome shotgun (WGS) entry which is preliminary data.</text>
</comment>
<evidence type="ECO:0000313" key="5">
    <source>
        <dbReference type="EMBL" id="MFB0840978.1"/>
    </source>
</evidence>
<protein>
    <submittedName>
        <fullName evidence="5">Phage/plasmid primase, P4 family</fullName>
    </submittedName>
</protein>
<dbReference type="InterPro" id="IPR014818">
    <property type="entry name" value="Phage/plasmid_primase_P4_C"/>
</dbReference>
<dbReference type="Gene3D" id="3.40.50.300">
    <property type="entry name" value="P-loop containing nucleotide triphosphate hydrolases"/>
    <property type="match status" value="1"/>
</dbReference>
<sequence>MEAYSFEHIRTKLPNAQFIKLKGYSKSNTAGTDRERYQEAKVPINKGWQKSNGHDAKALNLWAKQGGWVGMVIPEGYIVLDVDSKEEGRLVRELLELFSVRHFAIETPGGYQFLFRDPGGVKRQNVKAFTRAGFVVDYRLQGKGQIVLPIGELTPGRVWINFGDDDADMMPDWFLPLKTVNKPEDRPFTLPVYEPGRNTTLFSHASRLVQLNVGQHDIEDVIMLLGRHLCSPPLEDKELHTIIRSASKYSPMPYEIKDNKMVPKFDSGDVGNAQRVVHYYGNDLKYCFPFKSWYIWDGSKWELDSRGEILKIAASITRKIEEEAAAEPNAERQKALYTQANIAKSKRTIDAMLQLAAPYLAVGTDELDADHWLLNVRNGILDLRTGKLLPHHRRHLITRRVEVDYQPDAGCPNWETFLSEIIKDKQGNTQNDVIRYLQKAFGYALTGDTSEHVLFFFSGNGRNGKGTMANTIYKLLGDYAEQANTDSFLAKQNPGGVNNDIAKLKGARYVIASESEKGSRLSEALVKQLTGGDPISARFLHKEFFTYIPTFKIFFSTNHRPKISGMDYGIWERMRIVDFNVRFTEEKRDKNLSAKLEAEFPGILNWMVQGCLMWQQEGLRAPKSMQESRDNYREEMDSVSDFIEDRLFVHPTATVTVKRLLDVYRDWTEENGEYQHKKSALYEQIREWMESKGHTFESARIGAKQDRGFRGIGVLTDYPERWQDQAKSVTQSSGGEVGEI</sequence>
<dbReference type="SMART" id="SM00885">
    <property type="entry name" value="D5_N"/>
    <property type="match status" value="1"/>
</dbReference>
<keyword evidence="3" id="KW-0067">ATP-binding</keyword>
<gene>
    <name evidence="5" type="ORF">ACEU3E_02235</name>
</gene>
<dbReference type="EMBL" id="JBHDLN010000001">
    <property type="protein sequence ID" value="MFB0840978.1"/>
    <property type="molecule type" value="Genomic_DNA"/>
</dbReference>
<dbReference type="SMART" id="SM00942">
    <property type="entry name" value="PriCT_1"/>
    <property type="match status" value="1"/>
</dbReference>
<dbReference type="InterPro" id="IPR045455">
    <property type="entry name" value="NrS-1_pol-like_helicase"/>
</dbReference>
<name>A0ABV4UT36_9BACL</name>